<feature type="compositionally biased region" description="Low complexity" evidence="1">
    <location>
        <begin position="117"/>
        <end position="132"/>
    </location>
</feature>
<evidence type="ECO:0000313" key="3">
    <source>
        <dbReference type="Proteomes" id="UP000076837"/>
    </source>
</evidence>
<protein>
    <submittedName>
        <fullName evidence="2">DNA binding</fullName>
    </submittedName>
</protein>
<comment type="caution">
    <text evidence="2">The sequence shown here is derived from an EMBL/GenBank/DDBJ whole genome shotgun (WGS) entry which is preliminary data.</text>
</comment>
<keyword evidence="3" id="KW-1185">Reference proteome</keyword>
<gene>
    <name evidence="2" type="ORF">ST47_g1524</name>
</gene>
<dbReference type="PANTHER" id="PTHR47431:SF4">
    <property type="entry name" value="ZN(II)2CYS6 TRANSCRIPTION FACTOR (EUROFUNG)"/>
    <property type="match status" value="1"/>
</dbReference>
<proteinExistence type="predicted"/>
<evidence type="ECO:0000256" key="1">
    <source>
        <dbReference type="SAM" id="MobiDB-lite"/>
    </source>
</evidence>
<dbReference type="EMBL" id="JYNV01000070">
    <property type="protein sequence ID" value="KZM27326.1"/>
    <property type="molecule type" value="Genomic_DNA"/>
</dbReference>
<dbReference type="AlphaFoldDB" id="A0A163KXD3"/>
<feature type="region of interest" description="Disordered" evidence="1">
    <location>
        <begin position="111"/>
        <end position="136"/>
    </location>
</feature>
<dbReference type="STRING" id="5454.A0A163KXD3"/>
<organism evidence="2 3">
    <name type="scientific">Didymella rabiei</name>
    <name type="common">Chickpea ascochyta blight fungus</name>
    <name type="synonym">Mycosphaerella rabiei</name>
    <dbReference type="NCBI Taxonomy" id="5454"/>
    <lineage>
        <taxon>Eukaryota</taxon>
        <taxon>Fungi</taxon>
        <taxon>Dikarya</taxon>
        <taxon>Ascomycota</taxon>
        <taxon>Pezizomycotina</taxon>
        <taxon>Dothideomycetes</taxon>
        <taxon>Pleosporomycetidae</taxon>
        <taxon>Pleosporales</taxon>
        <taxon>Pleosporineae</taxon>
        <taxon>Didymellaceae</taxon>
        <taxon>Ascochyta</taxon>
    </lineage>
</organism>
<dbReference type="CDD" id="cd12148">
    <property type="entry name" value="fungal_TF_MHR"/>
    <property type="match status" value="1"/>
</dbReference>
<sequence length="651" mass="71994">MPAWLKLVNEIIGGGDFPILAELEVRTGFDSGLYIVESIWHKAHSSDPLIDGRFIVIGSGPTWMHIQTQGESSALYSLAYNAEADMRGGLDKAALARRRLKLQQEAELAKRSDEAFTSTDGHSSSSTPASSLHSDDPVQSVFASMPAIDSLHVGEPPFSASTTLSFQINDDRLLELCYEYFWPAFPIVIPLQFFQARRLLADHRLGDLSLVLEWIGSLYASWCPSEPYYQAALGAMSSPSLPRTPFTVQALMLFAVAQHHQDLRPESRKTLDLAILIALELDMNRRDFARVYGEGDPVLEESWRRTWYILSIVDQHFAIVMNSPIYQLANMPNDVELPCDDEFFEAGRIPAPATTWEEFEHREFADLEVVYSSIAYLFDMGRTITHIMNAFARTGQLSSELVESCDAKIAIWQSLLPSVKKDPMRKNGQVDEVMFMAHMIAAIVLMTMHRPLSSLSYSTAELSATAFHVSAPYLIPPVSGRSTHTARALKAVELQTKLLAIPCTIEKHNVFSMCICAQIGTAQISACNHLLEDHALLIARDRVKLSIGFLNAMGSIWSLGKAMAKDVRAVARSTLSAAPSTLAVQTDAAVEIELPRDELIWPIDPSAAIDIYSGIVLPMDWQTVSSGTGGYASSTSSDLPELIYGKEFQML</sequence>
<evidence type="ECO:0000313" key="2">
    <source>
        <dbReference type="EMBL" id="KZM27326.1"/>
    </source>
</evidence>
<name>A0A163KXD3_DIDRA</name>
<accession>A0A163KXD3</accession>
<dbReference type="PANTHER" id="PTHR47431">
    <property type="entry name" value="ZN(II)2CYS6 TRANSCRIPTION FACTOR (EUROFUNG)-RELATED"/>
    <property type="match status" value="1"/>
</dbReference>
<reference evidence="2 3" key="1">
    <citation type="journal article" date="2016" name="Sci. Rep.">
        <title>Draft genome sequencing and secretome analysis of fungal phytopathogen Ascochyta rabiei provides insight into the necrotrophic effector repertoire.</title>
        <authorList>
            <person name="Verma S."/>
            <person name="Gazara R.K."/>
            <person name="Nizam S."/>
            <person name="Parween S."/>
            <person name="Chattopadhyay D."/>
            <person name="Verma P.K."/>
        </authorList>
    </citation>
    <scope>NUCLEOTIDE SEQUENCE [LARGE SCALE GENOMIC DNA]</scope>
    <source>
        <strain evidence="2 3">ArDII</strain>
    </source>
</reference>
<dbReference type="OrthoDB" id="10067394at2759"/>
<dbReference type="Proteomes" id="UP000076837">
    <property type="component" value="Unassembled WGS sequence"/>
</dbReference>